<dbReference type="CDD" id="cd23699">
    <property type="entry name" value="At5g63150_CTD"/>
    <property type="match status" value="1"/>
</dbReference>
<sequence>MQALGRAAQGALRGACRTLATLSEAAPGGAARWGGALMPSGLVLEAYSKQAATGFPQWATAAAAAAAVRQQPSSLSGLAAASLAQPLAPAMQAPQQQHGILRQLEQLWADSVRRKRKRAMNKHKHRKRRKLNRMSSRR</sequence>
<comment type="caution">
    <text evidence="7">The sequence shown here is derived from an EMBL/GenBank/DDBJ whole genome shotgun (WGS) entry which is preliminary data.</text>
</comment>
<keyword evidence="2" id="KW-0496">Mitochondrion</keyword>
<name>A0AAD5H6B7_9CHLO</name>
<dbReference type="GO" id="GO:0005739">
    <property type="term" value="C:mitochondrion"/>
    <property type="evidence" value="ECO:0007669"/>
    <property type="project" value="UniProtKB-SubCell"/>
</dbReference>
<evidence type="ECO:0000259" key="6">
    <source>
        <dbReference type="SMART" id="SM01155"/>
    </source>
</evidence>
<dbReference type="Proteomes" id="UP001205105">
    <property type="component" value="Unassembled WGS sequence"/>
</dbReference>
<dbReference type="InterPro" id="IPR013177">
    <property type="entry name" value="Ribosomal_mS38_C"/>
</dbReference>
<gene>
    <name evidence="7" type="ORF">COHA_000934</name>
</gene>
<evidence type="ECO:0000256" key="2">
    <source>
        <dbReference type="ARBA" id="ARBA00023128"/>
    </source>
</evidence>
<feature type="region of interest" description="Disordered" evidence="5">
    <location>
        <begin position="114"/>
        <end position="138"/>
    </location>
</feature>
<evidence type="ECO:0000313" key="7">
    <source>
        <dbReference type="EMBL" id="KAI7845511.1"/>
    </source>
</evidence>
<accession>A0AAD5H6B7</accession>
<evidence type="ECO:0000313" key="8">
    <source>
        <dbReference type="Proteomes" id="UP001205105"/>
    </source>
</evidence>
<dbReference type="PANTHER" id="PTHR32035:SF3">
    <property type="entry name" value="SMALL RIBOSOMAL SUBUNIT PROTEIN MS38"/>
    <property type="match status" value="1"/>
</dbReference>
<feature type="domain" description="Ribosomal protein mS38 C-terminal" evidence="6">
    <location>
        <begin position="108"/>
        <end position="138"/>
    </location>
</feature>
<reference evidence="7" key="1">
    <citation type="submission" date="2020-11" db="EMBL/GenBank/DDBJ databases">
        <title>Chlorella ohadii genome sequencing and assembly.</title>
        <authorList>
            <person name="Murik O."/>
            <person name="Treves H."/>
            <person name="Kedem I."/>
            <person name="Shotland Y."/>
            <person name="Kaplan A."/>
        </authorList>
    </citation>
    <scope>NUCLEOTIDE SEQUENCE</scope>
    <source>
        <strain evidence="7">1</strain>
    </source>
</reference>
<dbReference type="PANTHER" id="PTHR32035">
    <property type="entry name" value="AURORA KINASE A-INTERACTING PROTEIN"/>
    <property type="match status" value="1"/>
</dbReference>
<keyword evidence="8" id="KW-1185">Reference proteome</keyword>
<dbReference type="EMBL" id="JADXDR010000016">
    <property type="protein sequence ID" value="KAI7845511.1"/>
    <property type="molecule type" value="Genomic_DNA"/>
</dbReference>
<evidence type="ECO:0000256" key="4">
    <source>
        <dbReference type="ARBA" id="ARBA00035682"/>
    </source>
</evidence>
<dbReference type="SMART" id="SM01155">
    <property type="entry name" value="DUF1713"/>
    <property type="match status" value="1"/>
</dbReference>
<comment type="similarity">
    <text evidence="3">Belongs to the mitochondrion-specific ribosomal protein mS38 family.</text>
</comment>
<evidence type="ECO:0000256" key="5">
    <source>
        <dbReference type="SAM" id="MobiDB-lite"/>
    </source>
</evidence>
<dbReference type="Pfam" id="PF08213">
    <property type="entry name" value="COX24_C"/>
    <property type="match status" value="1"/>
</dbReference>
<comment type="subcellular location">
    <subcellularLocation>
        <location evidence="1">Mitochondrion</location>
    </subcellularLocation>
</comment>
<organism evidence="7 8">
    <name type="scientific">Chlorella ohadii</name>
    <dbReference type="NCBI Taxonomy" id="2649997"/>
    <lineage>
        <taxon>Eukaryota</taxon>
        <taxon>Viridiplantae</taxon>
        <taxon>Chlorophyta</taxon>
        <taxon>core chlorophytes</taxon>
        <taxon>Trebouxiophyceae</taxon>
        <taxon>Chlorellales</taxon>
        <taxon>Chlorellaceae</taxon>
        <taxon>Chlorella clade</taxon>
        <taxon>Chlorella</taxon>
    </lineage>
</organism>
<protein>
    <recommendedName>
        <fullName evidence="4">Small ribosomal subunit protein mS38</fullName>
    </recommendedName>
</protein>
<evidence type="ECO:0000256" key="1">
    <source>
        <dbReference type="ARBA" id="ARBA00004173"/>
    </source>
</evidence>
<dbReference type="AlphaFoldDB" id="A0AAD5H6B7"/>
<evidence type="ECO:0000256" key="3">
    <source>
        <dbReference type="ARBA" id="ARBA00035647"/>
    </source>
</evidence>
<proteinExistence type="inferred from homology"/>